<dbReference type="GO" id="GO:0005524">
    <property type="term" value="F:ATP binding"/>
    <property type="evidence" value="ECO:0007669"/>
    <property type="project" value="UniProtKB-KW"/>
</dbReference>
<keyword evidence="5 8" id="KW-0067">ATP-binding</keyword>
<accession>A0ABP7IS35</accession>
<evidence type="ECO:0000256" key="2">
    <source>
        <dbReference type="ARBA" id="ARBA00005417"/>
    </source>
</evidence>
<dbReference type="SUPFAM" id="SSF52540">
    <property type="entry name" value="P-loop containing nucleoside triphosphate hydrolases"/>
    <property type="match status" value="1"/>
</dbReference>
<dbReference type="PANTHER" id="PTHR42711:SF5">
    <property type="entry name" value="ABC TRANSPORTER ATP-BINDING PROTEIN NATA"/>
    <property type="match status" value="1"/>
</dbReference>
<dbReference type="Gene3D" id="3.40.50.300">
    <property type="entry name" value="P-loop containing nucleotide triphosphate hydrolases"/>
    <property type="match status" value="1"/>
</dbReference>
<dbReference type="PROSITE" id="PS50893">
    <property type="entry name" value="ABC_TRANSPORTER_2"/>
    <property type="match status" value="1"/>
</dbReference>
<dbReference type="InterPro" id="IPR003593">
    <property type="entry name" value="AAA+_ATPase"/>
</dbReference>
<reference evidence="9" key="1">
    <citation type="journal article" date="2019" name="Int. J. Syst. Evol. Microbiol.">
        <title>The Global Catalogue of Microorganisms (GCM) 10K type strain sequencing project: providing services to taxonomists for standard genome sequencing and annotation.</title>
        <authorList>
            <consortium name="The Broad Institute Genomics Platform"/>
            <consortium name="The Broad Institute Genome Sequencing Center for Infectious Disease"/>
            <person name="Wu L."/>
            <person name="Ma J."/>
        </authorList>
    </citation>
    <scope>NUCLEOTIDE SEQUENCE [LARGE SCALE GENOMIC DNA]</scope>
    <source>
        <strain evidence="9">JCM 16908</strain>
    </source>
</reference>
<evidence type="ECO:0000256" key="6">
    <source>
        <dbReference type="ARBA" id="ARBA00023251"/>
    </source>
</evidence>
<dbReference type="Proteomes" id="UP001500888">
    <property type="component" value="Unassembled WGS sequence"/>
</dbReference>
<protein>
    <submittedName>
        <fullName evidence="8">ATP-binding cassette domain-containing protein</fullName>
    </submittedName>
</protein>
<dbReference type="EMBL" id="BAAAZR010000020">
    <property type="protein sequence ID" value="GAA3825502.1"/>
    <property type="molecule type" value="Genomic_DNA"/>
</dbReference>
<dbReference type="SMART" id="SM00382">
    <property type="entry name" value="AAA"/>
    <property type="match status" value="1"/>
</dbReference>
<evidence type="ECO:0000259" key="7">
    <source>
        <dbReference type="PROSITE" id="PS50893"/>
    </source>
</evidence>
<comment type="caution">
    <text evidence="8">The sequence shown here is derived from an EMBL/GenBank/DDBJ whole genome shotgun (WGS) entry which is preliminary data.</text>
</comment>
<feature type="domain" description="ABC transporter" evidence="7">
    <location>
        <begin position="2"/>
        <end position="229"/>
    </location>
</feature>
<keyword evidence="3" id="KW-0813">Transport</keyword>
<evidence type="ECO:0000256" key="3">
    <source>
        <dbReference type="ARBA" id="ARBA00022448"/>
    </source>
</evidence>
<evidence type="ECO:0000256" key="5">
    <source>
        <dbReference type="ARBA" id="ARBA00022840"/>
    </source>
</evidence>
<dbReference type="PROSITE" id="PS00211">
    <property type="entry name" value="ABC_TRANSPORTER_1"/>
    <property type="match status" value="1"/>
</dbReference>
<keyword evidence="9" id="KW-1185">Reference proteome</keyword>
<name>A0ABP7IS35_9ACTN</name>
<keyword evidence="4" id="KW-0547">Nucleotide-binding</keyword>
<evidence type="ECO:0000313" key="8">
    <source>
        <dbReference type="EMBL" id="GAA3825502.1"/>
    </source>
</evidence>
<keyword evidence="6" id="KW-0046">Antibiotic resistance</keyword>
<dbReference type="InterPro" id="IPR003439">
    <property type="entry name" value="ABC_transporter-like_ATP-bd"/>
</dbReference>
<dbReference type="InterPro" id="IPR017871">
    <property type="entry name" value="ABC_transporter-like_CS"/>
</dbReference>
<comment type="subcellular location">
    <subcellularLocation>
        <location evidence="1">Cell membrane</location>
        <topology evidence="1">Peripheral membrane protein</topology>
    </subcellularLocation>
</comment>
<dbReference type="PANTHER" id="PTHR42711">
    <property type="entry name" value="ABC TRANSPORTER ATP-BINDING PROTEIN"/>
    <property type="match status" value="1"/>
</dbReference>
<comment type="similarity">
    <text evidence="2">Belongs to the ABC transporter superfamily.</text>
</comment>
<organism evidence="8 9">
    <name type="scientific">Sphaerisporangium flaviroseum</name>
    <dbReference type="NCBI Taxonomy" id="509199"/>
    <lineage>
        <taxon>Bacteria</taxon>
        <taxon>Bacillati</taxon>
        <taxon>Actinomycetota</taxon>
        <taxon>Actinomycetes</taxon>
        <taxon>Streptosporangiales</taxon>
        <taxon>Streptosporangiaceae</taxon>
        <taxon>Sphaerisporangium</taxon>
    </lineage>
</organism>
<proteinExistence type="inferred from homology"/>
<dbReference type="InterPro" id="IPR050763">
    <property type="entry name" value="ABC_transporter_ATP-binding"/>
</dbReference>
<sequence length="306" mass="33143">MLEADGLRKRYGDTVALDGVSLKVGPGEMFGFVGANGAGKTTTMRIIMGVLSADGGEVRWNGKQAGHEIRRRFGYMPEERGLYAKMRVAEQIEYFGTLAGMSAQAAHRSSDALIERLGLTERRDDHVDTLSLGNQQRVQLAVALIHEPEVLVLDEPFSGLDPIAVDALAGVLAERVSAGVPVVFSSHQLDLVEQLCDSVGIIKGGRMIAGGTVAELRARESRKRLRMVVTGAAPGWIDRLPGEIIAKTDRPPQGDPAVEDHDSYDEVILAPSDDQEALRVAAQAGRVRHFAWQEPSLAEIFREVVA</sequence>
<evidence type="ECO:0000256" key="1">
    <source>
        <dbReference type="ARBA" id="ARBA00004202"/>
    </source>
</evidence>
<dbReference type="InterPro" id="IPR025302">
    <property type="entry name" value="DrrA1/2-like_C"/>
</dbReference>
<gene>
    <name evidence="8" type="ORF">GCM10022226_52790</name>
</gene>
<dbReference type="Pfam" id="PF00005">
    <property type="entry name" value="ABC_tran"/>
    <property type="match status" value="1"/>
</dbReference>
<evidence type="ECO:0000313" key="9">
    <source>
        <dbReference type="Proteomes" id="UP001500888"/>
    </source>
</evidence>
<evidence type="ECO:0000256" key="4">
    <source>
        <dbReference type="ARBA" id="ARBA00022741"/>
    </source>
</evidence>
<dbReference type="Pfam" id="PF13732">
    <property type="entry name" value="DrrA1-3_C"/>
    <property type="match status" value="1"/>
</dbReference>
<dbReference type="InterPro" id="IPR027417">
    <property type="entry name" value="P-loop_NTPase"/>
</dbReference>
<dbReference type="RefSeq" id="WP_344945625.1">
    <property type="nucleotide sequence ID" value="NZ_BAAAZR010000020.1"/>
</dbReference>